<proteinExistence type="predicted"/>
<name>R8APQ8_PLESH</name>
<dbReference type="AlphaFoldDB" id="R8APQ8"/>
<reference evidence="1 2" key="1">
    <citation type="journal article" date="2013" name="Genome Announc.">
        <title>Genome Sequence of Plesiomonas shigelloides Strain 302-73 (Serotype O1).</title>
        <authorList>
            <person name="Pique N."/>
            <person name="Aquilini E."/>
            <person name="Alioto T."/>
            <person name="Minana-Galbis D."/>
            <person name="Tomas J.M."/>
        </authorList>
    </citation>
    <scope>NUCLEOTIDE SEQUENCE [LARGE SCALE GENOMIC DNA]</scope>
    <source>
        <strain evidence="1 2">302-73</strain>
    </source>
</reference>
<sequence length="66" mass="7596">KEKNQLLEMGYIVEDDIIYAETPTEAIDKFKLHLTTAIQEFVNSNVVGGFTTFLIESFKEIKSRLK</sequence>
<dbReference type="RefSeq" id="WP_010863864.1">
    <property type="nucleotide sequence ID" value="NZ_KB944511.1"/>
</dbReference>
<dbReference type="HOGENOM" id="CLU_2837327_0_0_6"/>
<keyword evidence="2" id="KW-1185">Reference proteome</keyword>
<evidence type="ECO:0000313" key="2">
    <source>
        <dbReference type="Proteomes" id="UP000014012"/>
    </source>
</evidence>
<gene>
    <name evidence="1" type="ORF">PLESHI_11290</name>
</gene>
<accession>R8APQ8</accession>
<feature type="non-terminal residue" evidence="1">
    <location>
        <position position="1"/>
    </location>
</feature>
<evidence type="ECO:0000313" key="1">
    <source>
        <dbReference type="EMBL" id="EON88302.1"/>
    </source>
</evidence>
<protein>
    <submittedName>
        <fullName evidence="1">Uncharacterized protein</fullName>
    </submittedName>
</protein>
<dbReference type="EMBL" id="AQQO01000347">
    <property type="protein sequence ID" value="EON88302.1"/>
    <property type="molecule type" value="Genomic_DNA"/>
</dbReference>
<organism evidence="1 2">
    <name type="scientific">Plesiomonas shigelloides 302-73</name>
    <dbReference type="NCBI Taxonomy" id="1315976"/>
    <lineage>
        <taxon>Bacteria</taxon>
        <taxon>Pseudomonadati</taxon>
        <taxon>Pseudomonadota</taxon>
        <taxon>Gammaproteobacteria</taxon>
        <taxon>Enterobacterales</taxon>
        <taxon>Enterobacteriaceae</taxon>
        <taxon>Plesiomonas</taxon>
    </lineage>
</organism>
<comment type="caution">
    <text evidence="1">The sequence shown here is derived from an EMBL/GenBank/DDBJ whole genome shotgun (WGS) entry which is preliminary data.</text>
</comment>
<dbReference type="Proteomes" id="UP000014012">
    <property type="component" value="Unassembled WGS sequence"/>
</dbReference>